<proteinExistence type="predicted"/>
<evidence type="ECO:0000259" key="2">
    <source>
        <dbReference type="Pfam" id="PF18164"/>
    </source>
</evidence>
<keyword evidence="3" id="KW-0012">Acyltransferase</keyword>
<dbReference type="InterPro" id="IPR041273">
    <property type="entry name" value="NAT_N"/>
</dbReference>
<evidence type="ECO:0000313" key="4">
    <source>
        <dbReference type="Proteomes" id="UP000326979"/>
    </source>
</evidence>
<keyword evidence="4" id="KW-1185">Reference proteome</keyword>
<name>A0A5N8W8C4_9ACTN</name>
<gene>
    <name evidence="3" type="ORF">FNH04_26690</name>
</gene>
<dbReference type="InterPro" id="IPR041644">
    <property type="entry name" value="GNAT_C"/>
</dbReference>
<feature type="domain" description="N-acyltransferase N-terminal" evidence="1">
    <location>
        <begin position="35"/>
        <end position="166"/>
    </location>
</feature>
<dbReference type="Gene3D" id="3.40.630.120">
    <property type="match status" value="1"/>
</dbReference>
<keyword evidence="3" id="KW-0808">Transferase</keyword>
<dbReference type="GO" id="GO:0016746">
    <property type="term" value="F:acyltransferase activity"/>
    <property type="evidence" value="ECO:0007669"/>
    <property type="project" value="UniProtKB-KW"/>
</dbReference>
<evidence type="ECO:0000313" key="3">
    <source>
        <dbReference type="EMBL" id="MPY43372.1"/>
    </source>
</evidence>
<protein>
    <submittedName>
        <fullName evidence="3">Acyltransferase</fullName>
    </submittedName>
</protein>
<evidence type="ECO:0000259" key="1">
    <source>
        <dbReference type="Pfam" id="PF18082"/>
    </source>
</evidence>
<organism evidence="3 4">
    <name type="scientific">Streptomyces phyllanthi</name>
    <dbReference type="NCBI Taxonomy" id="1803180"/>
    <lineage>
        <taxon>Bacteria</taxon>
        <taxon>Bacillati</taxon>
        <taxon>Actinomycetota</taxon>
        <taxon>Actinomycetes</taxon>
        <taxon>Kitasatosporales</taxon>
        <taxon>Streptomycetaceae</taxon>
        <taxon>Streptomyces</taxon>
    </lineage>
</organism>
<comment type="caution">
    <text evidence="3">The sequence shown here is derived from an EMBL/GenBank/DDBJ whole genome shotgun (WGS) entry which is preliminary data.</text>
</comment>
<dbReference type="Pfam" id="PF18164">
    <property type="entry name" value="GNAT_C"/>
    <property type="match status" value="1"/>
</dbReference>
<dbReference type="EMBL" id="VJZE01000221">
    <property type="protein sequence ID" value="MPY43372.1"/>
    <property type="molecule type" value="Genomic_DNA"/>
</dbReference>
<reference evidence="3 4" key="1">
    <citation type="submission" date="2019-07" db="EMBL/GenBank/DDBJ databases">
        <title>New species of Amycolatopsis and Streptomyces.</title>
        <authorList>
            <person name="Duangmal K."/>
            <person name="Teo W.F.A."/>
            <person name="Lipun K."/>
        </authorList>
    </citation>
    <scope>NUCLEOTIDE SEQUENCE [LARGE SCALE GENOMIC DNA]</scope>
    <source>
        <strain evidence="3 4">TISTR 2346</strain>
    </source>
</reference>
<dbReference type="AlphaFoldDB" id="A0A5N8W8C4"/>
<accession>A0A5N8W8C4</accession>
<dbReference type="Proteomes" id="UP000326979">
    <property type="component" value="Unassembled WGS sequence"/>
</dbReference>
<dbReference type="Pfam" id="PF18082">
    <property type="entry name" value="NAT_N"/>
    <property type="match status" value="1"/>
</dbReference>
<dbReference type="RefSeq" id="WP_152788345.1">
    <property type="nucleotide sequence ID" value="NZ_BAABEQ010000076.1"/>
</dbReference>
<sequence>MLLDALRADEKLAEWLKEREGDDVPSVDTRLPPTDELPDLLLDLAVPYEDVNEVLALRRTLLADEEATRLLERCVGGLVRDMGEVGKGPYLPGFPLDSGPLGRYFHVYVFVAALPYVRAYHRERGVPDEVSRRTLADLGRGLVLHRRRYGVGGLVTPEWFALHFHGEMYQLGRLQFQRWRLGDGDVARFARVGLELRSGEPCLNLHIPDYRGPLSPEACDRSVALAREFFALHYPDERYESALCHSWLLDPQLKRRLPGDSNIVRFQERFEVVYVNSEPEDDLPIRFVFGDPELPVDTLPRRTSVERAVVDHLRAGGHWYAGRGWFSL</sequence>
<dbReference type="OrthoDB" id="3229305at2"/>
<feature type="domain" description="GNAT-like C-terminal" evidence="2">
    <location>
        <begin position="168"/>
        <end position="326"/>
    </location>
</feature>